<dbReference type="Proteomes" id="UP000611945">
    <property type="component" value="Unassembled WGS sequence"/>
</dbReference>
<keyword evidence="2" id="KW-1185">Reference proteome</keyword>
<evidence type="ECO:0000313" key="1">
    <source>
        <dbReference type="EMBL" id="MBD7977329.1"/>
    </source>
</evidence>
<accession>A0ABR8TNV3</accession>
<dbReference type="InterPro" id="IPR009749">
    <property type="entry name" value="DUF1315"/>
</dbReference>
<gene>
    <name evidence="1" type="ORF">H9642_08995</name>
</gene>
<protein>
    <submittedName>
        <fullName evidence="1">DUF1315 family protein</fullName>
    </submittedName>
</protein>
<name>A0ABR8TNV3_9PSED</name>
<dbReference type="Pfam" id="PF07023">
    <property type="entry name" value="DUF1315"/>
    <property type="match status" value="1"/>
</dbReference>
<dbReference type="EMBL" id="JACSQG010000003">
    <property type="protein sequence ID" value="MBD7977329.1"/>
    <property type="molecule type" value="Genomic_DNA"/>
</dbReference>
<reference evidence="1 2" key="1">
    <citation type="submission" date="2020-08" db="EMBL/GenBank/DDBJ databases">
        <title>A Genomic Blueprint of the Chicken Gut Microbiome.</title>
        <authorList>
            <person name="Gilroy R."/>
            <person name="Ravi A."/>
            <person name="Getino M."/>
            <person name="Pursley I."/>
            <person name="Horton D.L."/>
            <person name="Alikhan N.-F."/>
            <person name="Baker D."/>
            <person name="Gharbi K."/>
            <person name="Hall N."/>
            <person name="Watson M."/>
            <person name="Adriaenssens E.M."/>
            <person name="Foster-Nyarko E."/>
            <person name="Jarju S."/>
            <person name="Secka A."/>
            <person name="Antonio M."/>
            <person name="Oren A."/>
            <person name="Chaudhuri R."/>
            <person name="La Ragione R.M."/>
            <person name="Hildebrand F."/>
            <person name="Pallen M.J."/>
        </authorList>
    </citation>
    <scope>NUCLEOTIDE SEQUENCE [LARGE SCALE GENOMIC DNA]</scope>
    <source>
        <strain evidence="1 2">Sa2CUA2</strain>
    </source>
</reference>
<dbReference type="RefSeq" id="WP_251836094.1">
    <property type="nucleotide sequence ID" value="NZ_JACSQG010000003.1"/>
</dbReference>
<organism evidence="1 2">
    <name type="scientific">Serpens gallinarum</name>
    <dbReference type="NCBI Taxonomy" id="2763075"/>
    <lineage>
        <taxon>Bacteria</taxon>
        <taxon>Pseudomonadati</taxon>
        <taxon>Pseudomonadota</taxon>
        <taxon>Gammaproteobacteria</taxon>
        <taxon>Pseudomonadales</taxon>
        <taxon>Pseudomonadaceae</taxon>
        <taxon>Pseudomonas</taxon>
    </lineage>
</organism>
<proteinExistence type="predicted"/>
<sequence length="90" mass="10055">MSFIQAIENITPEIYENLKQAVEIGKWGDGRLLSVEQKELCLQAMIAWELKNLPEEERTGYMGGQECGSKKKKAAELVSDLFAPASGTRH</sequence>
<evidence type="ECO:0000313" key="2">
    <source>
        <dbReference type="Proteomes" id="UP000611945"/>
    </source>
</evidence>
<comment type="caution">
    <text evidence="1">The sequence shown here is derived from an EMBL/GenBank/DDBJ whole genome shotgun (WGS) entry which is preliminary data.</text>
</comment>